<dbReference type="Pfam" id="PF23603">
    <property type="entry name" value="Ubiquitin_TPR1"/>
    <property type="match status" value="1"/>
</dbReference>
<dbReference type="Gene3D" id="1.10.246.220">
    <property type="match status" value="1"/>
</dbReference>
<dbReference type="SUPFAM" id="SSF46689">
    <property type="entry name" value="Homeodomain-like"/>
    <property type="match status" value="1"/>
</dbReference>
<evidence type="ECO:0000259" key="6">
    <source>
        <dbReference type="PROSITE" id="PS51294"/>
    </source>
</evidence>
<reference evidence="7 8" key="1">
    <citation type="journal article" date="2024" name="G3 (Bethesda)">
        <title>Genome assembly of Hibiscus sabdariffa L. provides insights into metabolisms of medicinal natural products.</title>
        <authorList>
            <person name="Kim T."/>
        </authorList>
    </citation>
    <scope>NUCLEOTIDE SEQUENCE [LARGE SCALE GENOMIC DNA]</scope>
    <source>
        <strain evidence="7">TK-2024</strain>
        <tissue evidence="7">Old leaves</tissue>
    </source>
</reference>
<name>A0ABR2BZ25_9ROSI</name>
<dbReference type="PANTHER" id="PTHR21717:SF71">
    <property type="entry name" value="TELOMERE REPEAT-BINDING PROTEIN 2-LIKE ISOFORM X1"/>
    <property type="match status" value="1"/>
</dbReference>
<dbReference type="SMART" id="SM00717">
    <property type="entry name" value="SANT"/>
    <property type="match status" value="1"/>
</dbReference>
<keyword evidence="3" id="KW-0539">Nucleus</keyword>
<feature type="region of interest" description="Disordered" evidence="4">
    <location>
        <begin position="214"/>
        <end position="233"/>
    </location>
</feature>
<comment type="subcellular location">
    <subcellularLocation>
        <location evidence="1">Nucleus</location>
    </subcellularLocation>
</comment>
<dbReference type="InterPro" id="IPR057625">
    <property type="entry name" value="TPR1-6-like_ubiquitin"/>
</dbReference>
<dbReference type="InterPro" id="IPR031105">
    <property type="entry name" value="TRP_plant"/>
</dbReference>
<dbReference type="PROSITE" id="PS50090">
    <property type="entry name" value="MYB_LIKE"/>
    <property type="match status" value="1"/>
</dbReference>
<evidence type="ECO:0000256" key="3">
    <source>
        <dbReference type="ARBA" id="ARBA00023242"/>
    </source>
</evidence>
<feature type="domain" description="Myb-like" evidence="5">
    <location>
        <begin position="601"/>
        <end position="656"/>
    </location>
</feature>
<feature type="domain" description="HTH myb-type" evidence="6">
    <location>
        <begin position="602"/>
        <end position="660"/>
    </location>
</feature>
<gene>
    <name evidence="7" type="ORF">V6N12_032025</name>
</gene>
<protein>
    <recommendedName>
        <fullName evidence="9">Telomere repeat-binding protein 5-like</fullName>
    </recommendedName>
</protein>
<dbReference type="InterPro" id="IPR017930">
    <property type="entry name" value="Myb_dom"/>
</dbReference>
<dbReference type="InterPro" id="IPR009057">
    <property type="entry name" value="Homeodomain-like_sf"/>
</dbReference>
<dbReference type="EMBL" id="JBBPBM010000074">
    <property type="protein sequence ID" value="KAK8512303.1"/>
    <property type="molecule type" value="Genomic_DNA"/>
</dbReference>
<feature type="region of interest" description="Disordered" evidence="4">
    <location>
        <begin position="1"/>
        <end position="20"/>
    </location>
</feature>
<evidence type="ECO:0000313" key="8">
    <source>
        <dbReference type="Proteomes" id="UP001472677"/>
    </source>
</evidence>
<keyword evidence="8" id="KW-1185">Reference proteome</keyword>
<feature type="compositionally biased region" description="Polar residues" evidence="4">
    <location>
        <begin position="222"/>
        <end position="232"/>
    </location>
</feature>
<evidence type="ECO:0000256" key="4">
    <source>
        <dbReference type="SAM" id="MobiDB-lite"/>
    </source>
</evidence>
<keyword evidence="2" id="KW-0238">DNA-binding</keyword>
<accession>A0ABR2BZ25</accession>
<sequence length="699" mass="78235">MLPRVSDRTDTDRSGATKTEELVQKNQGWNFWVVCFHGDQTQSEKNPSLKDMVSQTRLEYGFNGYQVPVFPRASRSARVRVPIRKKSGNSQRRAFEILVSVAGELLRESNSVPEDQQNARKSLVLKEQEDERQSLKCNISDQETCDEKTFISYHQIDTLNKFSYAPDRFNSKACATLKSFDQLANVSGRNANPSAELDISSVVSWEISEGKVEDAGTEPSIIRTSKSETPPLTGSLDVLQMDSSPSDIFCSDSKASMFKDWITLCPSRHSDTIESVNRDDDKNYNRCTQAATTLKTFRLPSNAADQRIKNLSSSRHWRVSPNLNGGASFRNVLAHVTGYDGKRRMIFHDGRTSYSRQRSKRISSFKRKDFFNQRQFTGSDRGFQFDNRFNHADKRSDGDNSSAAIRVGSSIASPHSHLGSRERNVKLRIKSFKVPELLVEIPTTATVGSLKRTVMEAVSTALGDGLHVGILLQGKKVREDSKTLLQTGISRDGKHRNLGFMLEPGHPQIIPPLCLGEQRITRNATSFTIEPGTSGVSHVPPVTSCNNGAESDLHLVSSLPNISANTITLLNSQSVLSIPAISVGALAVVPIHHRARCREFVQRRIRRPFSVSEVEALVQAVEKLGTGRWRDVKLRAFDNAKHRTYVDLKDKWKTLVHTARISPQQRRGEPLPQELLDRVLAVHAYWSQQQAKQLLESGV</sequence>
<dbReference type="PROSITE" id="PS51294">
    <property type="entry name" value="HTH_MYB"/>
    <property type="match status" value="1"/>
</dbReference>
<evidence type="ECO:0000259" key="5">
    <source>
        <dbReference type="PROSITE" id="PS50090"/>
    </source>
</evidence>
<evidence type="ECO:0000256" key="1">
    <source>
        <dbReference type="ARBA" id="ARBA00004123"/>
    </source>
</evidence>
<evidence type="ECO:0000313" key="7">
    <source>
        <dbReference type="EMBL" id="KAK8512303.1"/>
    </source>
</evidence>
<organism evidence="7 8">
    <name type="scientific">Hibiscus sabdariffa</name>
    <name type="common">roselle</name>
    <dbReference type="NCBI Taxonomy" id="183260"/>
    <lineage>
        <taxon>Eukaryota</taxon>
        <taxon>Viridiplantae</taxon>
        <taxon>Streptophyta</taxon>
        <taxon>Embryophyta</taxon>
        <taxon>Tracheophyta</taxon>
        <taxon>Spermatophyta</taxon>
        <taxon>Magnoliopsida</taxon>
        <taxon>eudicotyledons</taxon>
        <taxon>Gunneridae</taxon>
        <taxon>Pentapetalae</taxon>
        <taxon>rosids</taxon>
        <taxon>malvids</taxon>
        <taxon>Malvales</taxon>
        <taxon>Malvaceae</taxon>
        <taxon>Malvoideae</taxon>
        <taxon>Hibiscus</taxon>
    </lineage>
</organism>
<proteinExistence type="predicted"/>
<dbReference type="Pfam" id="PF00249">
    <property type="entry name" value="Myb_DNA-binding"/>
    <property type="match status" value="1"/>
</dbReference>
<dbReference type="InterPro" id="IPR001005">
    <property type="entry name" value="SANT/Myb"/>
</dbReference>
<dbReference type="Proteomes" id="UP001472677">
    <property type="component" value="Unassembled WGS sequence"/>
</dbReference>
<evidence type="ECO:0008006" key="9">
    <source>
        <dbReference type="Google" id="ProtNLM"/>
    </source>
</evidence>
<dbReference type="PANTHER" id="PTHR21717">
    <property type="entry name" value="TELOMERIC REPEAT BINDING PROTEIN"/>
    <property type="match status" value="1"/>
</dbReference>
<comment type="caution">
    <text evidence="7">The sequence shown here is derived from an EMBL/GenBank/DDBJ whole genome shotgun (WGS) entry which is preliminary data.</text>
</comment>
<evidence type="ECO:0000256" key="2">
    <source>
        <dbReference type="ARBA" id="ARBA00023125"/>
    </source>
</evidence>
<dbReference type="CDD" id="cd11660">
    <property type="entry name" value="SANT_TRF"/>
    <property type="match status" value="1"/>
</dbReference>